<organism evidence="3 4">
    <name type="scientific">Fraxinus pennsylvanica</name>
    <dbReference type="NCBI Taxonomy" id="56036"/>
    <lineage>
        <taxon>Eukaryota</taxon>
        <taxon>Viridiplantae</taxon>
        <taxon>Streptophyta</taxon>
        <taxon>Embryophyta</taxon>
        <taxon>Tracheophyta</taxon>
        <taxon>Spermatophyta</taxon>
        <taxon>Magnoliopsida</taxon>
        <taxon>eudicotyledons</taxon>
        <taxon>Gunneridae</taxon>
        <taxon>Pentapetalae</taxon>
        <taxon>asterids</taxon>
        <taxon>lamiids</taxon>
        <taxon>Lamiales</taxon>
        <taxon>Oleaceae</taxon>
        <taxon>Oleeae</taxon>
        <taxon>Fraxinus</taxon>
    </lineage>
</organism>
<evidence type="ECO:0000259" key="1">
    <source>
        <dbReference type="Pfam" id="PF13456"/>
    </source>
</evidence>
<dbReference type="InterPro" id="IPR026960">
    <property type="entry name" value="RVT-Znf"/>
</dbReference>
<reference evidence="3" key="1">
    <citation type="submission" date="2023-05" db="EMBL/GenBank/DDBJ databases">
        <authorList>
            <person name="Huff M."/>
        </authorList>
    </citation>
    <scope>NUCLEOTIDE SEQUENCE</scope>
</reference>
<keyword evidence="4" id="KW-1185">Reference proteome</keyword>
<sequence>MWKKVWKKQIPHKTRVFAWRVWHNRLPTLRNLLARKVIEDAVCKFYNREEEYINHALLYCPRIEPVLAVKLSFLRNNSEQWDIVPIVNLVISRNISSELEELILCSWEMWYRRNKFIFEQKIFNPRMAIDYALTIASEYKCANEQRQQGTHRREGWNAPPERVLKLNVDGALFDDQCRYGTGMVLWDATGKMIFSANKPERGSMDPMEAKLLAILRGLQVCLPLSIQNLQVESDSMLVVQEVTKIQDESLSIWGNLMHEIRLLLNRFSNIDVRHESRLSNSAAHCLARNSWHLNDLVVWWNDPPDCVSHIIKHDALM</sequence>
<protein>
    <recommendedName>
        <fullName evidence="5">RNase H type-1 domain-containing protein</fullName>
    </recommendedName>
</protein>
<evidence type="ECO:0000313" key="3">
    <source>
        <dbReference type="EMBL" id="CAI9766653.1"/>
    </source>
</evidence>
<proteinExistence type="predicted"/>
<evidence type="ECO:0000313" key="4">
    <source>
        <dbReference type="Proteomes" id="UP000834106"/>
    </source>
</evidence>
<evidence type="ECO:0008006" key="5">
    <source>
        <dbReference type="Google" id="ProtNLM"/>
    </source>
</evidence>
<accession>A0AAD1ZD48</accession>
<dbReference type="PANTHER" id="PTHR47723">
    <property type="entry name" value="OS05G0353850 PROTEIN"/>
    <property type="match status" value="1"/>
</dbReference>
<dbReference type="InterPro" id="IPR053151">
    <property type="entry name" value="RNase_H-like"/>
</dbReference>
<dbReference type="GO" id="GO:0004523">
    <property type="term" value="F:RNA-DNA hybrid ribonuclease activity"/>
    <property type="evidence" value="ECO:0007669"/>
    <property type="project" value="InterPro"/>
</dbReference>
<dbReference type="Gene3D" id="3.30.420.10">
    <property type="entry name" value="Ribonuclease H-like superfamily/Ribonuclease H"/>
    <property type="match status" value="1"/>
</dbReference>
<dbReference type="AlphaFoldDB" id="A0AAD1ZD48"/>
<dbReference type="SUPFAM" id="SSF53098">
    <property type="entry name" value="Ribonuclease H-like"/>
    <property type="match status" value="1"/>
</dbReference>
<feature type="domain" description="Reverse transcriptase zinc-binding" evidence="2">
    <location>
        <begin position="2"/>
        <end position="61"/>
    </location>
</feature>
<dbReference type="InterPro" id="IPR044730">
    <property type="entry name" value="RNase_H-like_dom_plant"/>
</dbReference>
<name>A0AAD1ZD48_9LAMI</name>
<evidence type="ECO:0000259" key="2">
    <source>
        <dbReference type="Pfam" id="PF13966"/>
    </source>
</evidence>
<dbReference type="CDD" id="cd06222">
    <property type="entry name" value="RNase_H_like"/>
    <property type="match status" value="1"/>
</dbReference>
<dbReference type="EMBL" id="OU503043">
    <property type="protein sequence ID" value="CAI9766653.1"/>
    <property type="molecule type" value="Genomic_DNA"/>
</dbReference>
<dbReference type="InterPro" id="IPR002156">
    <property type="entry name" value="RNaseH_domain"/>
</dbReference>
<feature type="domain" description="RNase H type-1" evidence="1">
    <location>
        <begin position="167"/>
        <end position="289"/>
    </location>
</feature>
<dbReference type="InterPro" id="IPR012337">
    <property type="entry name" value="RNaseH-like_sf"/>
</dbReference>
<dbReference type="Pfam" id="PF13456">
    <property type="entry name" value="RVT_3"/>
    <property type="match status" value="1"/>
</dbReference>
<dbReference type="Pfam" id="PF13966">
    <property type="entry name" value="zf-RVT"/>
    <property type="match status" value="1"/>
</dbReference>
<dbReference type="Proteomes" id="UP000834106">
    <property type="component" value="Chromosome 8"/>
</dbReference>
<dbReference type="GO" id="GO:0003676">
    <property type="term" value="F:nucleic acid binding"/>
    <property type="evidence" value="ECO:0007669"/>
    <property type="project" value="InterPro"/>
</dbReference>
<dbReference type="InterPro" id="IPR036397">
    <property type="entry name" value="RNaseH_sf"/>
</dbReference>
<gene>
    <name evidence="3" type="ORF">FPE_LOCUS14083</name>
</gene>
<dbReference type="PANTHER" id="PTHR47723:SF19">
    <property type="entry name" value="POLYNUCLEOTIDYL TRANSFERASE, RIBONUCLEASE H-LIKE SUPERFAMILY PROTEIN"/>
    <property type="match status" value="1"/>
</dbReference>